<evidence type="ECO:0000256" key="5">
    <source>
        <dbReference type="ARBA" id="ARBA00023186"/>
    </source>
</evidence>
<dbReference type="GO" id="GO:0005737">
    <property type="term" value="C:cytoplasm"/>
    <property type="evidence" value="ECO:0007669"/>
    <property type="project" value="TreeGrafter"/>
</dbReference>
<keyword evidence="8" id="KW-1185">Reference proteome</keyword>
<keyword evidence="3" id="KW-0863">Zinc-finger</keyword>
<evidence type="ECO:0000259" key="6">
    <source>
        <dbReference type="PROSITE" id="PS50076"/>
    </source>
</evidence>
<dbReference type="PRINTS" id="PR00625">
    <property type="entry name" value="JDOMAIN"/>
</dbReference>
<dbReference type="PROSITE" id="PS50076">
    <property type="entry name" value="DNAJ_2"/>
    <property type="match status" value="1"/>
</dbReference>
<dbReference type="AlphaFoldDB" id="A0AAW1P2I7"/>
<dbReference type="InterPro" id="IPR001623">
    <property type="entry name" value="DnaJ_domain"/>
</dbReference>
<dbReference type="Pfam" id="PF00226">
    <property type="entry name" value="DnaJ"/>
    <property type="match status" value="1"/>
</dbReference>
<name>A0AAW1P2I7_9CHLO</name>
<dbReference type="InterPro" id="IPR002939">
    <property type="entry name" value="DnaJ_C"/>
</dbReference>
<dbReference type="Pfam" id="PF01556">
    <property type="entry name" value="DnaJ_C"/>
    <property type="match status" value="1"/>
</dbReference>
<reference evidence="7 8" key="1">
    <citation type="journal article" date="2024" name="Nat. Commun.">
        <title>Phylogenomics reveals the evolutionary origins of lichenization in chlorophyte algae.</title>
        <authorList>
            <person name="Puginier C."/>
            <person name="Libourel C."/>
            <person name="Otte J."/>
            <person name="Skaloud P."/>
            <person name="Haon M."/>
            <person name="Grisel S."/>
            <person name="Petersen M."/>
            <person name="Berrin J.G."/>
            <person name="Delaux P.M."/>
            <person name="Dal Grande F."/>
            <person name="Keller J."/>
        </authorList>
    </citation>
    <scope>NUCLEOTIDE SEQUENCE [LARGE SCALE GENOMIC DNA]</scope>
    <source>
        <strain evidence="7 8">SAG 2036</strain>
    </source>
</reference>
<dbReference type="SUPFAM" id="SSF49493">
    <property type="entry name" value="HSP40/DnaJ peptide-binding domain"/>
    <property type="match status" value="2"/>
</dbReference>
<keyword evidence="5" id="KW-0143">Chaperone</keyword>
<dbReference type="PANTHER" id="PTHR43096:SF52">
    <property type="entry name" value="DNAJ HOMOLOG 1, MITOCHONDRIAL-RELATED"/>
    <property type="match status" value="1"/>
</dbReference>
<dbReference type="CDD" id="cd06257">
    <property type="entry name" value="DnaJ"/>
    <property type="match status" value="1"/>
</dbReference>
<comment type="caution">
    <text evidence="7">The sequence shown here is derived from an EMBL/GenBank/DDBJ whole genome shotgun (WGS) entry which is preliminary data.</text>
</comment>
<sequence>MQQACLWHCHQAALGVSTRGISSATFAGPLGCSTGLVHLLSSSPNLSFRGIKTSSAPQAQDYYDVLGLPKSASDAELKKAYYKLAKQLHPDTNPDEGAKKRWQEVVQAYDTLKDPQKRQIYDQVGPQGFDESGTPKGPFGGDFSFGQGGFSFQSGGFPEDIVNQFFGGGGGPTGGFADIFGSIRRQQQSMGIDLQLDARISFLEAAKGAHKSFTFGGSRMGSQFIPKKTVEVDIPAGVDEGTHLQVTGQGMPAQAKNGRAGNLILRLSVEPHPLFKRDGSDIHQELDVDFVDMILGGSMRVPTLEQEQVITIPSGSQEGKRIKLSGKGILAVNSRRRGDMWVHLRTVLPRVVTQRQRQLLLDFAEEDRQQSAA</sequence>
<evidence type="ECO:0000256" key="3">
    <source>
        <dbReference type="ARBA" id="ARBA00022771"/>
    </source>
</evidence>
<accession>A0AAW1P2I7</accession>
<dbReference type="SUPFAM" id="SSF46565">
    <property type="entry name" value="Chaperone J-domain"/>
    <property type="match status" value="1"/>
</dbReference>
<dbReference type="GO" id="GO:0008270">
    <property type="term" value="F:zinc ion binding"/>
    <property type="evidence" value="ECO:0007669"/>
    <property type="project" value="UniProtKB-KW"/>
</dbReference>
<dbReference type="EMBL" id="JALJOQ010000061">
    <property type="protein sequence ID" value="KAK9803197.1"/>
    <property type="molecule type" value="Genomic_DNA"/>
</dbReference>
<organism evidence="7 8">
    <name type="scientific">Symbiochloris irregularis</name>
    <dbReference type="NCBI Taxonomy" id="706552"/>
    <lineage>
        <taxon>Eukaryota</taxon>
        <taxon>Viridiplantae</taxon>
        <taxon>Chlorophyta</taxon>
        <taxon>core chlorophytes</taxon>
        <taxon>Trebouxiophyceae</taxon>
        <taxon>Trebouxiales</taxon>
        <taxon>Trebouxiaceae</taxon>
        <taxon>Symbiochloris</taxon>
    </lineage>
</organism>
<dbReference type="Gene3D" id="1.10.287.110">
    <property type="entry name" value="DnaJ domain"/>
    <property type="match status" value="1"/>
</dbReference>
<protein>
    <recommendedName>
        <fullName evidence="6">J domain-containing protein</fullName>
    </recommendedName>
</protein>
<gene>
    <name evidence="7" type="ORF">WJX73_001600</name>
</gene>
<dbReference type="CDD" id="cd10747">
    <property type="entry name" value="DnaJ_C"/>
    <property type="match status" value="1"/>
</dbReference>
<evidence type="ECO:0000313" key="7">
    <source>
        <dbReference type="EMBL" id="KAK9803197.1"/>
    </source>
</evidence>
<evidence type="ECO:0000256" key="2">
    <source>
        <dbReference type="ARBA" id="ARBA00022737"/>
    </source>
</evidence>
<dbReference type="SMART" id="SM00271">
    <property type="entry name" value="DnaJ"/>
    <property type="match status" value="1"/>
</dbReference>
<dbReference type="Proteomes" id="UP001465755">
    <property type="component" value="Unassembled WGS sequence"/>
</dbReference>
<dbReference type="PANTHER" id="PTHR43096">
    <property type="entry name" value="DNAJ HOMOLOG 1, MITOCHONDRIAL-RELATED"/>
    <property type="match status" value="1"/>
</dbReference>
<dbReference type="GO" id="GO:0042026">
    <property type="term" value="P:protein refolding"/>
    <property type="evidence" value="ECO:0007669"/>
    <property type="project" value="TreeGrafter"/>
</dbReference>
<keyword evidence="4" id="KW-0862">Zinc</keyword>
<feature type="domain" description="J" evidence="6">
    <location>
        <begin position="61"/>
        <end position="125"/>
    </location>
</feature>
<dbReference type="InterPro" id="IPR008971">
    <property type="entry name" value="HSP40/DnaJ_pept-bd"/>
</dbReference>
<evidence type="ECO:0000256" key="1">
    <source>
        <dbReference type="ARBA" id="ARBA00022723"/>
    </source>
</evidence>
<evidence type="ECO:0000313" key="8">
    <source>
        <dbReference type="Proteomes" id="UP001465755"/>
    </source>
</evidence>
<proteinExistence type="predicted"/>
<dbReference type="Gene3D" id="2.60.260.20">
    <property type="entry name" value="Urease metallochaperone UreE, N-terminal domain"/>
    <property type="match status" value="2"/>
</dbReference>
<keyword evidence="2" id="KW-0677">Repeat</keyword>
<dbReference type="FunFam" id="2.60.260.20:FF:000005">
    <property type="entry name" value="Chaperone protein dnaJ 1, mitochondrial"/>
    <property type="match status" value="1"/>
</dbReference>
<evidence type="ECO:0000256" key="4">
    <source>
        <dbReference type="ARBA" id="ARBA00022833"/>
    </source>
</evidence>
<dbReference type="GO" id="GO:0051082">
    <property type="term" value="F:unfolded protein binding"/>
    <property type="evidence" value="ECO:0007669"/>
    <property type="project" value="InterPro"/>
</dbReference>
<keyword evidence="1" id="KW-0479">Metal-binding</keyword>
<dbReference type="InterPro" id="IPR036869">
    <property type="entry name" value="J_dom_sf"/>
</dbReference>